<dbReference type="SMART" id="SM01120">
    <property type="entry name" value="Dak2"/>
    <property type="match status" value="1"/>
</dbReference>
<dbReference type="InterPro" id="IPR004007">
    <property type="entry name" value="DhaL_dom"/>
</dbReference>
<evidence type="ECO:0000256" key="1">
    <source>
        <dbReference type="ARBA" id="ARBA00022679"/>
    </source>
</evidence>
<evidence type="ECO:0000259" key="3">
    <source>
        <dbReference type="PROSITE" id="PS51480"/>
    </source>
</evidence>
<dbReference type="STRING" id="60547.GCA_000751215_05367"/>
<proteinExistence type="predicted"/>
<accession>A0A069PLH4</accession>
<comment type="caution">
    <text evidence="4">The sequence shown here is derived from an EMBL/GenBank/DDBJ whole genome shotgun (WGS) entry which is preliminary data.</text>
</comment>
<feature type="domain" description="DhaL" evidence="3">
    <location>
        <begin position="6"/>
        <end position="201"/>
    </location>
</feature>
<evidence type="ECO:0000256" key="2">
    <source>
        <dbReference type="ARBA" id="ARBA00022777"/>
    </source>
</evidence>
<dbReference type="RefSeq" id="WP_035937622.1">
    <property type="nucleotide sequence ID" value="NZ_CADFFX010000012.1"/>
</dbReference>
<reference evidence="4 5" key="1">
    <citation type="submission" date="2014-03" db="EMBL/GenBank/DDBJ databases">
        <title>Draft Genome Sequences of Four Burkholderia Strains.</title>
        <authorList>
            <person name="Liu X.Y."/>
            <person name="Li C.X."/>
            <person name="Xu J.H."/>
        </authorList>
    </citation>
    <scope>NUCLEOTIDE SEQUENCE [LARGE SCALE GENOMIC DNA]</scope>
    <source>
        <strain evidence="4 5">DSM 50014</strain>
    </source>
</reference>
<dbReference type="PROSITE" id="PS51480">
    <property type="entry name" value="DHAL"/>
    <property type="match status" value="1"/>
</dbReference>
<dbReference type="GO" id="GO:0004371">
    <property type="term" value="F:glycerone kinase activity"/>
    <property type="evidence" value="ECO:0007669"/>
    <property type="project" value="InterPro"/>
</dbReference>
<dbReference type="Gene3D" id="1.25.40.340">
    <property type="match status" value="1"/>
</dbReference>
<sequence length="202" mass="21223">MALDVNVLKAALERWADGMGRVAPELNERDGQLGDGDLGATLLKCAENVRASVPDMQGDIGDAFKRCALACSKASGSSFGTLLTVAFFVAAKKTEGRASIAWTEVTDLLDAALTAMSQRGGATLGDKTVLDTLDAARAASAGIDDPRVLFEAVSAAVESTIDAFRNKPNRIGRARMFAERSIGIDDPGMIAFQRMLASLRAA</sequence>
<dbReference type="Proteomes" id="UP000027466">
    <property type="component" value="Unassembled WGS sequence"/>
</dbReference>
<dbReference type="AlphaFoldDB" id="A0A069PLH4"/>
<name>A0A069PLH4_9BURK</name>
<keyword evidence="1" id="KW-0808">Transferase</keyword>
<dbReference type="GO" id="GO:0005829">
    <property type="term" value="C:cytosol"/>
    <property type="evidence" value="ECO:0007669"/>
    <property type="project" value="TreeGrafter"/>
</dbReference>
<dbReference type="PANTHER" id="PTHR28629:SF4">
    <property type="entry name" value="TRIOKINASE_FMN CYCLASE"/>
    <property type="match status" value="1"/>
</dbReference>
<dbReference type="InterPro" id="IPR036117">
    <property type="entry name" value="DhaL_dom_sf"/>
</dbReference>
<dbReference type="GO" id="GO:0019563">
    <property type="term" value="P:glycerol catabolic process"/>
    <property type="evidence" value="ECO:0007669"/>
    <property type="project" value="TreeGrafter"/>
</dbReference>
<dbReference type="EMBL" id="JFHC01000029">
    <property type="protein sequence ID" value="KDR41272.1"/>
    <property type="molecule type" value="Genomic_DNA"/>
</dbReference>
<gene>
    <name evidence="4" type="ORF">BG61_18250</name>
</gene>
<dbReference type="InterPro" id="IPR050861">
    <property type="entry name" value="Dihydroxyacetone_Kinase"/>
</dbReference>
<evidence type="ECO:0000313" key="4">
    <source>
        <dbReference type="EMBL" id="KDR41272.1"/>
    </source>
</evidence>
<keyword evidence="5" id="KW-1185">Reference proteome</keyword>
<protein>
    <submittedName>
        <fullName evidence="4">Dak phosphatase</fullName>
    </submittedName>
</protein>
<evidence type="ECO:0000313" key="5">
    <source>
        <dbReference type="Proteomes" id="UP000027466"/>
    </source>
</evidence>
<keyword evidence="2" id="KW-0418">Kinase</keyword>
<dbReference type="PANTHER" id="PTHR28629">
    <property type="entry name" value="TRIOKINASE/FMN CYCLASE"/>
    <property type="match status" value="1"/>
</dbReference>
<dbReference type="Pfam" id="PF02734">
    <property type="entry name" value="Dak2"/>
    <property type="match status" value="1"/>
</dbReference>
<organism evidence="4 5">
    <name type="scientific">Caballeronia glathei</name>
    <dbReference type="NCBI Taxonomy" id="60547"/>
    <lineage>
        <taxon>Bacteria</taxon>
        <taxon>Pseudomonadati</taxon>
        <taxon>Pseudomonadota</taxon>
        <taxon>Betaproteobacteria</taxon>
        <taxon>Burkholderiales</taxon>
        <taxon>Burkholderiaceae</taxon>
        <taxon>Caballeronia</taxon>
    </lineage>
</organism>
<dbReference type="SUPFAM" id="SSF101473">
    <property type="entry name" value="DhaL-like"/>
    <property type="match status" value="1"/>
</dbReference>